<organism evidence="1 2">
    <name type="scientific">candidate division KSB3 bacterium</name>
    <dbReference type="NCBI Taxonomy" id="2044937"/>
    <lineage>
        <taxon>Bacteria</taxon>
        <taxon>candidate division KSB3</taxon>
    </lineage>
</organism>
<evidence type="ECO:0000313" key="2">
    <source>
        <dbReference type="Proteomes" id="UP000649604"/>
    </source>
</evidence>
<evidence type="ECO:0000313" key="1">
    <source>
        <dbReference type="EMBL" id="MBD3325729.1"/>
    </source>
</evidence>
<reference evidence="1" key="1">
    <citation type="submission" date="2019-11" db="EMBL/GenBank/DDBJ databases">
        <title>Microbial mats filling the niche in hypersaline microbial mats.</title>
        <authorList>
            <person name="Wong H.L."/>
            <person name="Macleod F.I."/>
            <person name="White R.A. III"/>
            <person name="Burns B.P."/>
        </authorList>
    </citation>
    <scope>NUCLEOTIDE SEQUENCE</scope>
    <source>
        <strain evidence="1">Rbin_158</strain>
    </source>
</reference>
<dbReference type="Proteomes" id="UP000649604">
    <property type="component" value="Unassembled WGS sequence"/>
</dbReference>
<dbReference type="AlphaFoldDB" id="A0A9D5JX33"/>
<dbReference type="InterPro" id="IPR016621">
    <property type="entry name" value="UCP014543"/>
</dbReference>
<dbReference type="Pfam" id="PF12646">
    <property type="entry name" value="DUF3783"/>
    <property type="match status" value="1"/>
</dbReference>
<proteinExistence type="predicted"/>
<sequence length="129" mass="14849">MPEDATGMQGKPRLFLWNYTDEEKARVDEFLREVKAPPAVAISKDQGYLPVKDIIHREATGAQELDCDEKLMLFYNIPSRGIAFLIDQAKQRNLPRPLYAAVTEESIHWPLNELLTELIKEREAFESMS</sequence>
<name>A0A9D5JX33_9BACT</name>
<dbReference type="EMBL" id="WJJP01000458">
    <property type="protein sequence ID" value="MBD3325729.1"/>
    <property type="molecule type" value="Genomic_DNA"/>
</dbReference>
<accession>A0A9D5JX33</accession>
<comment type="caution">
    <text evidence="1">The sequence shown here is derived from an EMBL/GenBank/DDBJ whole genome shotgun (WGS) entry which is preliminary data.</text>
</comment>
<protein>
    <submittedName>
        <fullName evidence="1">DUF3783 domain-containing protein</fullName>
    </submittedName>
</protein>
<gene>
    <name evidence="1" type="ORF">GF339_14175</name>
</gene>